<name>A0ABX8AA87_9BRAD</name>
<evidence type="ECO:0000256" key="9">
    <source>
        <dbReference type="RuleBase" id="RU365093"/>
    </source>
</evidence>
<dbReference type="Pfam" id="PF25994">
    <property type="entry name" value="HH_AprE"/>
    <property type="match status" value="1"/>
</dbReference>
<evidence type="ECO:0000313" key="13">
    <source>
        <dbReference type="EMBL" id="QUS39225.1"/>
    </source>
</evidence>
<evidence type="ECO:0000256" key="1">
    <source>
        <dbReference type="ARBA" id="ARBA00004377"/>
    </source>
</evidence>
<comment type="subcellular location">
    <subcellularLocation>
        <location evidence="1 9">Cell inner membrane</location>
        <topology evidence="1 9">Single-pass membrane protein</topology>
    </subcellularLocation>
</comment>
<keyword evidence="8" id="KW-0472">Membrane</keyword>
<evidence type="ECO:0000313" key="14">
    <source>
        <dbReference type="Proteomes" id="UP000682843"/>
    </source>
</evidence>
<proteinExistence type="inferred from homology"/>
<keyword evidence="14" id="KW-1185">Reference proteome</keyword>
<keyword evidence="7" id="KW-1133">Transmembrane helix</keyword>
<evidence type="ECO:0000256" key="7">
    <source>
        <dbReference type="ARBA" id="ARBA00022989"/>
    </source>
</evidence>
<accession>A0ABX8AA87</accession>
<dbReference type="Pfam" id="PF26002">
    <property type="entry name" value="Beta-barrel_AprE"/>
    <property type="match status" value="1"/>
</dbReference>
<feature type="domain" description="AprE-like beta-barrel" evidence="12">
    <location>
        <begin position="323"/>
        <end position="411"/>
    </location>
</feature>
<evidence type="ECO:0000256" key="4">
    <source>
        <dbReference type="ARBA" id="ARBA00022475"/>
    </source>
</evidence>
<dbReference type="InterPro" id="IPR050739">
    <property type="entry name" value="MFP"/>
</dbReference>
<feature type="domain" description="AprE-like long alpha-helical hairpin" evidence="11">
    <location>
        <begin position="91"/>
        <end position="281"/>
    </location>
</feature>
<evidence type="ECO:0000256" key="2">
    <source>
        <dbReference type="ARBA" id="ARBA00009477"/>
    </source>
</evidence>
<reference evidence="13 14" key="1">
    <citation type="submission" date="2019-02" db="EMBL/GenBank/DDBJ databases">
        <title>Emended description of the genus Rhodopseudomonas and description of Rhodopseudomonas albus sp. nov., a non-phototrophic, heavy-metal-tolerant bacterium isolated from garden soil.</title>
        <authorList>
            <person name="Bao Z."/>
            <person name="Cao W.W."/>
            <person name="Sato Y."/>
            <person name="Nishizawa T."/>
            <person name="Zhao J."/>
            <person name="Guo Y."/>
            <person name="Ohta H."/>
        </authorList>
    </citation>
    <scope>NUCLEOTIDE SEQUENCE [LARGE SCALE GENOMIC DNA]</scope>
    <source>
        <strain evidence="13 14">SK50-23</strain>
    </source>
</reference>
<organism evidence="13 14">
    <name type="scientific">Tardiphaga alba</name>
    <dbReference type="NCBI Taxonomy" id="340268"/>
    <lineage>
        <taxon>Bacteria</taxon>
        <taxon>Pseudomonadati</taxon>
        <taxon>Pseudomonadota</taxon>
        <taxon>Alphaproteobacteria</taxon>
        <taxon>Hyphomicrobiales</taxon>
        <taxon>Nitrobacteraceae</taxon>
        <taxon>Tardiphaga</taxon>
    </lineage>
</organism>
<feature type="coiled-coil region" evidence="10">
    <location>
        <begin position="95"/>
        <end position="122"/>
    </location>
</feature>
<evidence type="ECO:0000259" key="11">
    <source>
        <dbReference type="Pfam" id="PF25994"/>
    </source>
</evidence>
<gene>
    <name evidence="13" type="ORF">RPMA_10530</name>
</gene>
<dbReference type="PANTHER" id="PTHR30386">
    <property type="entry name" value="MEMBRANE FUSION SUBUNIT OF EMRAB-TOLC MULTIDRUG EFFLUX PUMP"/>
    <property type="match status" value="1"/>
</dbReference>
<evidence type="ECO:0000256" key="6">
    <source>
        <dbReference type="ARBA" id="ARBA00022692"/>
    </source>
</evidence>
<protein>
    <recommendedName>
        <fullName evidence="9">Membrane fusion protein (MFP) family protein</fullName>
    </recommendedName>
</protein>
<dbReference type="Proteomes" id="UP000682843">
    <property type="component" value="Chromosome"/>
</dbReference>
<keyword evidence="6" id="KW-0812">Transmembrane</keyword>
<evidence type="ECO:0000256" key="3">
    <source>
        <dbReference type="ARBA" id="ARBA00022448"/>
    </source>
</evidence>
<dbReference type="NCBIfam" id="TIGR01843">
    <property type="entry name" value="type_I_hlyD"/>
    <property type="match status" value="1"/>
</dbReference>
<dbReference type="RefSeq" id="WP_211912768.1">
    <property type="nucleotide sequence ID" value="NZ_CP036498.1"/>
</dbReference>
<dbReference type="EMBL" id="CP036498">
    <property type="protein sequence ID" value="QUS39225.1"/>
    <property type="molecule type" value="Genomic_DNA"/>
</dbReference>
<dbReference type="InterPro" id="IPR058982">
    <property type="entry name" value="Beta-barrel_AprE"/>
</dbReference>
<dbReference type="PANTHER" id="PTHR30386:SF17">
    <property type="entry name" value="ALKALINE PROTEASE SECRETION PROTEIN APRE"/>
    <property type="match status" value="1"/>
</dbReference>
<evidence type="ECO:0000256" key="8">
    <source>
        <dbReference type="ARBA" id="ARBA00023136"/>
    </source>
</evidence>
<dbReference type="PROSITE" id="PS51257">
    <property type="entry name" value="PROKAR_LIPOPROTEIN"/>
    <property type="match status" value="1"/>
</dbReference>
<dbReference type="Gene3D" id="2.40.30.170">
    <property type="match status" value="1"/>
</dbReference>
<feature type="coiled-coil region" evidence="10">
    <location>
        <begin position="152"/>
        <end position="193"/>
    </location>
</feature>
<evidence type="ECO:0000256" key="10">
    <source>
        <dbReference type="SAM" id="Coils"/>
    </source>
</evidence>
<keyword evidence="4 9" id="KW-1003">Cell membrane</keyword>
<dbReference type="InterPro" id="IPR010129">
    <property type="entry name" value="T1SS_HlyD"/>
</dbReference>
<dbReference type="InterPro" id="IPR058781">
    <property type="entry name" value="HH_AprE-like"/>
</dbReference>
<keyword evidence="3 9" id="KW-0813">Transport</keyword>
<dbReference type="Gene3D" id="2.40.50.100">
    <property type="match status" value="1"/>
</dbReference>
<sequence>MTRDVANNKRSIQHHMMAVGCAAIVLIGSMGVMGAATDMSGAVISSGSLVVESSVKKVQHPAGGVVKNLLVTEGAKVSSGDLLIRLDETVAQANLSAVTKSLWELEARRARLQSERDGLTEISFPDELTSLPPDSPAQSIVSGERRFFQLRHDAAEGQKHQLKEQVSQLKEQIVGLEDQLTAKKQETELLSKELVGVEQLWEQRLVSITRLVTLQRDSARLLGEKGQLTASIAQAKGKISETELKILQIDQDFRSDVAKELADVRAKYAETFEKKVTARDQAEKLEIRAPQTGVVHDLNIHTEGGVIAAGETVMTIVPDADSLIVETRVPPQDIDQVKLGQSAVLRFTNFNQRTTPEIDGQVLRIGADVSREDKAGPTYFVVRIAIGQDQIKKFGGVKLMPGMPVEVFISTAERTLLSYLMKPMADQMHRAFREK</sequence>
<keyword evidence="10" id="KW-0175">Coiled coil</keyword>
<keyword evidence="5 9" id="KW-0997">Cell inner membrane</keyword>
<evidence type="ECO:0000256" key="5">
    <source>
        <dbReference type="ARBA" id="ARBA00022519"/>
    </source>
</evidence>
<dbReference type="PRINTS" id="PR01490">
    <property type="entry name" value="RTXTOXIND"/>
</dbReference>
<evidence type="ECO:0000259" key="12">
    <source>
        <dbReference type="Pfam" id="PF26002"/>
    </source>
</evidence>
<comment type="similarity">
    <text evidence="2 9">Belongs to the membrane fusion protein (MFP) (TC 8.A.1) family.</text>
</comment>